<dbReference type="EMBL" id="SSTE01020563">
    <property type="protein sequence ID" value="KAA0033904.1"/>
    <property type="molecule type" value="Genomic_DNA"/>
</dbReference>
<evidence type="ECO:0000313" key="2">
    <source>
        <dbReference type="Proteomes" id="UP000321393"/>
    </source>
</evidence>
<reference evidence="1 2" key="1">
    <citation type="submission" date="2019-08" db="EMBL/GenBank/DDBJ databases">
        <title>Draft genome sequences of two oriental melons (Cucumis melo L. var makuwa).</title>
        <authorList>
            <person name="Kwon S.-Y."/>
        </authorList>
    </citation>
    <scope>NUCLEOTIDE SEQUENCE [LARGE SCALE GENOMIC DNA]</scope>
    <source>
        <strain evidence="2">cv. SW 3</strain>
        <tissue evidence="1">Leaf</tissue>
    </source>
</reference>
<comment type="caution">
    <text evidence="1">The sequence shown here is derived from an EMBL/GenBank/DDBJ whole genome shotgun (WGS) entry which is preliminary data.</text>
</comment>
<evidence type="ECO:0000313" key="1">
    <source>
        <dbReference type="EMBL" id="KAA0033904.1"/>
    </source>
</evidence>
<proteinExistence type="predicted"/>
<dbReference type="Proteomes" id="UP000321393">
    <property type="component" value="Unassembled WGS sequence"/>
</dbReference>
<accession>A0A5A7SRT0</accession>
<name>A0A5A7SRT0_CUCMM</name>
<organism evidence="1 2">
    <name type="scientific">Cucumis melo var. makuwa</name>
    <name type="common">Oriental melon</name>
    <dbReference type="NCBI Taxonomy" id="1194695"/>
    <lineage>
        <taxon>Eukaryota</taxon>
        <taxon>Viridiplantae</taxon>
        <taxon>Streptophyta</taxon>
        <taxon>Embryophyta</taxon>
        <taxon>Tracheophyta</taxon>
        <taxon>Spermatophyta</taxon>
        <taxon>Magnoliopsida</taxon>
        <taxon>eudicotyledons</taxon>
        <taxon>Gunneridae</taxon>
        <taxon>Pentapetalae</taxon>
        <taxon>rosids</taxon>
        <taxon>fabids</taxon>
        <taxon>Cucurbitales</taxon>
        <taxon>Cucurbitaceae</taxon>
        <taxon>Benincaseae</taxon>
        <taxon>Cucumis</taxon>
    </lineage>
</organism>
<gene>
    <name evidence="1" type="ORF">E6C27_scaffold43059G00950</name>
</gene>
<sequence length="136" mass="15687">MKQYLIPIPLPRFFSSLLIDLNFDILILNDAPSPDPKTLVLSYKLFQRSHVPDIEHDMRSSRNSRVFDFEDVNFSLEGFNLPRELGSRVINTLTAESRALSTSINLLSDKRLKVDNLVRHLKSLFPSTSFIDQDHE</sequence>
<protein>
    <submittedName>
        <fullName evidence="1">Uncharacterized protein</fullName>
    </submittedName>
</protein>
<dbReference type="AlphaFoldDB" id="A0A5A7SRT0"/>